<proteinExistence type="predicted"/>
<dbReference type="PANTHER" id="PTHR42194">
    <property type="entry name" value="UPF0276 PROTEIN HI_1600"/>
    <property type="match status" value="1"/>
</dbReference>
<dbReference type="InterPro" id="IPR007801">
    <property type="entry name" value="MbnB/TglH/ChrH"/>
</dbReference>
<organism evidence="1 2">
    <name type="scientific">Paracoccus limosus</name>
    <dbReference type="NCBI Taxonomy" id="913252"/>
    <lineage>
        <taxon>Bacteria</taxon>
        <taxon>Pseudomonadati</taxon>
        <taxon>Pseudomonadota</taxon>
        <taxon>Alphaproteobacteria</taxon>
        <taxon>Rhodobacterales</taxon>
        <taxon>Paracoccaceae</taxon>
        <taxon>Paracoccus</taxon>
    </lineage>
</organism>
<evidence type="ECO:0000313" key="1">
    <source>
        <dbReference type="EMBL" id="MTH36435.1"/>
    </source>
</evidence>
<accession>A0A844H8J3</accession>
<dbReference type="PANTHER" id="PTHR42194:SF1">
    <property type="entry name" value="UPF0276 PROTEIN HI_1600"/>
    <property type="match status" value="1"/>
</dbReference>
<reference evidence="1 2" key="1">
    <citation type="submission" date="2019-11" db="EMBL/GenBank/DDBJ databases">
        <authorList>
            <person name="Dong K."/>
        </authorList>
    </citation>
    <scope>NUCLEOTIDE SEQUENCE [LARGE SCALE GENOMIC DNA]</scope>
    <source>
        <strain evidence="1 2">JCM 17370</strain>
    </source>
</reference>
<dbReference type="OrthoDB" id="9763101at2"/>
<name>A0A844H8J3_9RHOB</name>
<sequence>MSVFESSPSNHTLVGLTYSEYVPGLLTANPRLIDYVEIAFEQLLQTPEVGVLWHDVPVVLHCASLSLAGNVPPTSALAEKLDYWVKKTGTPWLGEHLAYVRSDGRYRDIAEHSAATPASDLIHSDFLVDGTPFNIGYTVSPQLSASVLDRVLKASAAWEAKLKRPVLLENGPFYFAMPGSTMSQVEFINALCEHRSEARLLLDLSHLAITCSNLSLDPFETLIALPLDRVVEVHVSGAREEDGMVWDDHTLPAPALVFELFDRLMTVAQPKAVTLEYNWDAAFPVEAVIRDVGRLRQIIADRLPEVTRL</sequence>
<dbReference type="EMBL" id="WMIF01000039">
    <property type="protein sequence ID" value="MTH36435.1"/>
    <property type="molecule type" value="Genomic_DNA"/>
</dbReference>
<dbReference type="InterPro" id="IPR036237">
    <property type="entry name" value="Xyl_isomerase-like_sf"/>
</dbReference>
<protein>
    <submittedName>
        <fullName evidence="1">DUF692 family protein</fullName>
    </submittedName>
</protein>
<keyword evidence="2" id="KW-1185">Reference proteome</keyword>
<dbReference type="AlphaFoldDB" id="A0A844H8J3"/>
<dbReference type="Pfam" id="PF05114">
    <property type="entry name" value="MbnB_TglH_ChrH"/>
    <property type="match status" value="2"/>
</dbReference>
<dbReference type="Gene3D" id="3.20.20.150">
    <property type="entry name" value="Divalent-metal-dependent TIM barrel enzymes"/>
    <property type="match status" value="1"/>
</dbReference>
<dbReference type="Proteomes" id="UP000442533">
    <property type="component" value="Unassembled WGS sequence"/>
</dbReference>
<dbReference type="SUPFAM" id="SSF51658">
    <property type="entry name" value="Xylose isomerase-like"/>
    <property type="match status" value="1"/>
</dbReference>
<comment type="caution">
    <text evidence="1">The sequence shown here is derived from an EMBL/GenBank/DDBJ whole genome shotgun (WGS) entry which is preliminary data.</text>
</comment>
<evidence type="ECO:0000313" key="2">
    <source>
        <dbReference type="Proteomes" id="UP000442533"/>
    </source>
</evidence>
<gene>
    <name evidence="1" type="ORF">GL279_17740</name>
</gene>